<name>A0A285B8F9_9ENTR</name>
<proteinExistence type="predicted"/>
<dbReference type="Proteomes" id="UP000220639">
    <property type="component" value="Unassembled WGS sequence"/>
</dbReference>
<accession>A0A285B8F9</accession>
<organism evidence="1 2">
    <name type="scientific">Klebsiella grimontii</name>
    <dbReference type="NCBI Taxonomy" id="2058152"/>
    <lineage>
        <taxon>Bacteria</taxon>
        <taxon>Pseudomonadati</taxon>
        <taxon>Pseudomonadota</taxon>
        <taxon>Gammaproteobacteria</taxon>
        <taxon>Enterobacterales</taxon>
        <taxon>Enterobacteriaceae</taxon>
        <taxon>Klebsiella/Raoultella group</taxon>
        <taxon>Klebsiella</taxon>
    </lineage>
</organism>
<dbReference type="AlphaFoldDB" id="A0A285B8F9"/>
<dbReference type="EMBL" id="FZTC01000026">
    <property type="protein sequence ID" value="SNU37190.1"/>
    <property type="molecule type" value="Genomic_DNA"/>
</dbReference>
<evidence type="ECO:0000313" key="1">
    <source>
        <dbReference type="EMBL" id="SNU37190.1"/>
    </source>
</evidence>
<protein>
    <submittedName>
        <fullName evidence="1">Uncharacterized protein</fullName>
    </submittedName>
</protein>
<gene>
    <name evidence="1" type="ORF">KOSB73_320028</name>
</gene>
<evidence type="ECO:0000313" key="2">
    <source>
        <dbReference type="Proteomes" id="UP000220639"/>
    </source>
</evidence>
<sequence length="76" mass="9116">MNFEKYLKLNGFMKKRGQSLALSPHALINHHKMMIYSTHHYMLVLNKYNPSRLQMQPFSLHCYSLNNEFIITPYKL</sequence>
<reference evidence="2" key="1">
    <citation type="submission" date="2017-08" db="EMBL/GenBank/DDBJ databases">
        <authorList>
            <person name="Brisse S."/>
        </authorList>
    </citation>
    <scope>NUCLEOTIDE SEQUENCE [LARGE SCALE GENOMIC DNA]</scope>
    <source>
        <strain evidence="2">06D021</strain>
    </source>
</reference>